<feature type="binding site" evidence="7">
    <location>
        <position position="103"/>
    </location>
    <ligand>
        <name>Zn(2+)</name>
        <dbReference type="ChEBI" id="CHEBI:29105"/>
    </ligand>
</feature>
<dbReference type="EMBL" id="CP121195">
    <property type="protein sequence ID" value="XBH12768.1"/>
    <property type="molecule type" value="Genomic_DNA"/>
</dbReference>
<dbReference type="KEGG" id="epl:P4G45_13455"/>
<dbReference type="RefSeq" id="WP_348266994.1">
    <property type="nucleotide sequence ID" value="NZ_CP121194.1"/>
</dbReference>
<evidence type="ECO:0000256" key="7">
    <source>
        <dbReference type="PIRSR" id="PIRSR601765-1"/>
    </source>
</evidence>
<evidence type="ECO:0000256" key="1">
    <source>
        <dbReference type="ARBA" id="ARBA00006217"/>
    </source>
</evidence>
<dbReference type="PANTHER" id="PTHR11002">
    <property type="entry name" value="CARBONIC ANHYDRASE"/>
    <property type="match status" value="1"/>
</dbReference>
<gene>
    <name evidence="9" type="ORF">P4G45_13455</name>
    <name evidence="10" type="ORF">P8936_13865</name>
</gene>
<comment type="cofactor">
    <cofactor evidence="7">
        <name>Zn(2+)</name>
        <dbReference type="ChEBI" id="CHEBI:29105"/>
    </cofactor>
    <text evidence="7">Binds 1 zinc ion per subunit.</text>
</comment>
<organism evidence="10">
    <name type="scientific">Edaphobacter paludis</name>
    <dbReference type="NCBI Taxonomy" id="3035702"/>
    <lineage>
        <taxon>Bacteria</taxon>
        <taxon>Pseudomonadati</taxon>
        <taxon>Acidobacteriota</taxon>
        <taxon>Terriglobia</taxon>
        <taxon>Terriglobales</taxon>
        <taxon>Acidobacteriaceae</taxon>
        <taxon>Edaphobacter</taxon>
    </lineage>
</organism>
<keyword evidence="5 8" id="KW-0456">Lyase</keyword>
<evidence type="ECO:0000256" key="2">
    <source>
        <dbReference type="ARBA" id="ARBA00012925"/>
    </source>
</evidence>
<comment type="similarity">
    <text evidence="1 8">Belongs to the beta-class carbonic anhydrase family.</text>
</comment>
<dbReference type="PROSITE" id="PS00704">
    <property type="entry name" value="PROK_CO2_ANHYDRASE_1"/>
    <property type="match status" value="1"/>
</dbReference>
<dbReference type="EMBL" id="CP121194">
    <property type="protein sequence ID" value="XBH09483.1"/>
    <property type="molecule type" value="Genomic_DNA"/>
</dbReference>
<evidence type="ECO:0000256" key="4">
    <source>
        <dbReference type="ARBA" id="ARBA00022833"/>
    </source>
</evidence>
<dbReference type="PANTHER" id="PTHR11002:SF76">
    <property type="entry name" value="CARBONIC ANHYDRASE"/>
    <property type="match status" value="1"/>
</dbReference>
<dbReference type="GO" id="GO:0008270">
    <property type="term" value="F:zinc ion binding"/>
    <property type="evidence" value="ECO:0007669"/>
    <property type="project" value="UniProtKB-UniRule"/>
</dbReference>
<name>A0AAU7D6A3_9BACT</name>
<evidence type="ECO:0000313" key="10">
    <source>
        <dbReference type="EMBL" id="XBH12768.1"/>
    </source>
</evidence>
<dbReference type="SUPFAM" id="SSF53056">
    <property type="entry name" value="beta-carbonic anhydrase, cab"/>
    <property type="match status" value="1"/>
</dbReference>
<dbReference type="AlphaFoldDB" id="A0AAU7D6A3"/>
<feature type="binding site" evidence="7">
    <location>
        <position position="46"/>
    </location>
    <ligand>
        <name>Zn(2+)</name>
        <dbReference type="ChEBI" id="CHEBI:29105"/>
    </ligand>
</feature>
<accession>A0AAU7CWU3</accession>
<dbReference type="GO" id="GO:0015976">
    <property type="term" value="P:carbon utilization"/>
    <property type="evidence" value="ECO:0007669"/>
    <property type="project" value="InterPro"/>
</dbReference>
<dbReference type="CDD" id="cd00884">
    <property type="entry name" value="beta_CA_cladeB"/>
    <property type="match status" value="1"/>
</dbReference>
<evidence type="ECO:0000256" key="6">
    <source>
        <dbReference type="ARBA" id="ARBA00048348"/>
    </source>
</evidence>
<comment type="catalytic activity">
    <reaction evidence="6 8">
        <text>hydrogencarbonate + H(+) = CO2 + H2O</text>
        <dbReference type="Rhea" id="RHEA:10748"/>
        <dbReference type="ChEBI" id="CHEBI:15377"/>
        <dbReference type="ChEBI" id="CHEBI:15378"/>
        <dbReference type="ChEBI" id="CHEBI:16526"/>
        <dbReference type="ChEBI" id="CHEBI:17544"/>
        <dbReference type="EC" id="4.2.1.1"/>
    </reaction>
</comment>
<dbReference type="Gene3D" id="3.40.1050.10">
    <property type="entry name" value="Carbonic anhydrase"/>
    <property type="match status" value="1"/>
</dbReference>
<dbReference type="Pfam" id="PF00484">
    <property type="entry name" value="Pro_CA"/>
    <property type="match status" value="1"/>
</dbReference>
<dbReference type="GO" id="GO:0004089">
    <property type="term" value="F:carbonate dehydratase activity"/>
    <property type="evidence" value="ECO:0007669"/>
    <property type="project" value="UniProtKB-UniRule"/>
</dbReference>
<feature type="binding site" evidence="7">
    <location>
        <position position="106"/>
    </location>
    <ligand>
        <name>Zn(2+)</name>
        <dbReference type="ChEBI" id="CHEBI:29105"/>
    </ligand>
</feature>
<dbReference type="InterPro" id="IPR045066">
    <property type="entry name" value="Beta_CA_cladeB"/>
</dbReference>
<dbReference type="PROSITE" id="PS00705">
    <property type="entry name" value="PROK_CO2_ANHYDRASE_2"/>
    <property type="match status" value="1"/>
</dbReference>
<dbReference type="InterPro" id="IPR001765">
    <property type="entry name" value="Carbonic_anhydrase"/>
</dbReference>
<dbReference type="InterPro" id="IPR036874">
    <property type="entry name" value="Carbonic_anhydrase_sf"/>
</dbReference>
<accession>A0AAU7D6A3</accession>
<dbReference type="InterPro" id="IPR015892">
    <property type="entry name" value="Carbonic_anhydrase_CS"/>
</dbReference>
<keyword evidence="3 7" id="KW-0479">Metal-binding</keyword>
<evidence type="ECO:0000256" key="3">
    <source>
        <dbReference type="ARBA" id="ARBA00022723"/>
    </source>
</evidence>
<keyword evidence="4 7" id="KW-0862">Zinc</keyword>
<reference evidence="10" key="1">
    <citation type="submission" date="2023-03" db="EMBL/GenBank/DDBJ databases">
        <title>Edaphobacter sp.</title>
        <authorList>
            <person name="Huber K.J."/>
            <person name="Papendorf J."/>
            <person name="Pilke C."/>
            <person name="Bunk B."/>
            <person name="Sproeer C."/>
            <person name="Pester M."/>
        </authorList>
    </citation>
    <scope>NUCLEOTIDE SEQUENCE</scope>
    <source>
        <strain evidence="9">DSM 109919</strain>
        <strain evidence="10">DSM 109920</strain>
    </source>
</reference>
<evidence type="ECO:0000256" key="5">
    <source>
        <dbReference type="ARBA" id="ARBA00023239"/>
    </source>
</evidence>
<feature type="binding site" evidence="7">
    <location>
        <position position="44"/>
    </location>
    <ligand>
        <name>Zn(2+)</name>
        <dbReference type="ChEBI" id="CHEBI:29105"/>
    </ligand>
</feature>
<dbReference type="SMART" id="SM00947">
    <property type="entry name" value="Pro_CA"/>
    <property type="match status" value="1"/>
</dbReference>
<protein>
    <recommendedName>
        <fullName evidence="2 8">Carbonic anhydrase</fullName>
        <ecNumber evidence="2 8">4.2.1.1</ecNumber>
    </recommendedName>
    <alternativeName>
        <fullName evidence="8">Carbonate dehydratase</fullName>
    </alternativeName>
</protein>
<sequence>MQDVLEQLKAGIRRFQTEVYPEQAEVYRKAASEPQEPHTLFIACADSRIDPELITQSKPGEIFVLRNIGNLIPAYGEMMGGVSAVVEYAVSLLKVRHIVVCGHADCGAMKGLLAPESVTSLPAVSNWLKNATAARSVAEALGEKHESAAVLMRRVTEQNVLFQIQHLRTHPSVAAAIARGELTISAWVYEIGTGEVRIWEDDEKGFVPVGGTA</sequence>
<comment type="function">
    <text evidence="8">Reversible hydration of carbon dioxide.</text>
</comment>
<evidence type="ECO:0000313" key="9">
    <source>
        <dbReference type="EMBL" id="XBH09483.1"/>
    </source>
</evidence>
<proteinExistence type="inferred from homology"/>
<dbReference type="EC" id="4.2.1.1" evidence="2 8"/>
<evidence type="ECO:0000256" key="8">
    <source>
        <dbReference type="RuleBase" id="RU003956"/>
    </source>
</evidence>